<reference evidence="13" key="1">
    <citation type="journal article" date="2007" name="J. Mol. Evol.">
        <title>The mitochondrial genome of the screamer louse Bothriometopus (phthiraptera: ischnocera): effects of extensive gene rearrangements on the evolution of the genome.</title>
        <authorList>
            <person name="Cameron S.L."/>
            <person name="Johnson K.P."/>
            <person name="Whiting M.F."/>
        </authorList>
    </citation>
    <scope>NUCLEOTIDE SEQUENCE</scope>
</reference>
<comment type="similarity">
    <text evidence="2">Belongs to the ATPase A chain family.</text>
</comment>
<dbReference type="PRINTS" id="PR00123">
    <property type="entry name" value="ATPASEA"/>
</dbReference>
<feature type="transmembrane region" description="Helical" evidence="12">
    <location>
        <begin position="191"/>
        <end position="219"/>
    </location>
</feature>
<feature type="transmembrane region" description="Helical" evidence="12">
    <location>
        <begin position="98"/>
        <end position="117"/>
    </location>
</feature>
<evidence type="ECO:0000256" key="9">
    <source>
        <dbReference type="ARBA" id="ARBA00023136"/>
    </source>
</evidence>
<dbReference type="SUPFAM" id="SSF81336">
    <property type="entry name" value="F1F0 ATP synthase subunit A"/>
    <property type="match status" value="1"/>
</dbReference>
<protein>
    <recommendedName>
        <fullName evidence="11">ATP synthase subunit a</fullName>
    </recommendedName>
</protein>
<dbReference type="AlphaFoldDB" id="A8VU06"/>
<proteinExistence type="inferred from homology"/>
<dbReference type="CDD" id="cd00310">
    <property type="entry name" value="ATP-synt_Fo_a_6"/>
    <property type="match status" value="1"/>
</dbReference>
<evidence type="ECO:0000256" key="7">
    <source>
        <dbReference type="ARBA" id="ARBA00022989"/>
    </source>
</evidence>
<keyword evidence="13" id="KW-0496">Mitochondrion</keyword>
<sequence>MSSSLLSVFDPGSSNLSFIPLKWLISLIGFMLIWPMWTVKSGHFTFMNFLSMGWKSQLEEQFKFYKFPLIFSLSIFITIFCINEMGMVPYLFTPTSHFSLNLCLALPLWLTGIICMLKKNWKALFSHLVPEGSPMGLAPLLVIIELVSLLIRPISLSIRLMSNIMAGHMILSLASSAVSSMSISSSFLMEMVVFGLMSFELCVGIVQAYIFSCLLVMYWSESQSSIK</sequence>
<name>A8VU06_9NEOP</name>
<keyword evidence="4" id="KW-0138">CF(0)</keyword>
<dbReference type="NCBIfam" id="TIGR01131">
    <property type="entry name" value="ATP_synt_6_or_A"/>
    <property type="match status" value="1"/>
</dbReference>
<evidence type="ECO:0000313" key="13">
    <source>
        <dbReference type="EMBL" id="ABW20539.1"/>
    </source>
</evidence>
<dbReference type="GeneID" id="74190154"/>
<dbReference type="Gene3D" id="1.20.120.220">
    <property type="entry name" value="ATP synthase, F0 complex, subunit A"/>
    <property type="match status" value="1"/>
</dbReference>
<keyword evidence="3" id="KW-0813">Transport</keyword>
<dbReference type="InterPro" id="IPR045083">
    <property type="entry name" value="ATP_synth_F0_asu_bact/mt"/>
</dbReference>
<feature type="transmembrane region" description="Helical" evidence="12">
    <location>
        <begin position="160"/>
        <end position="179"/>
    </location>
</feature>
<evidence type="ECO:0000256" key="4">
    <source>
        <dbReference type="ARBA" id="ARBA00022547"/>
    </source>
</evidence>
<dbReference type="InterPro" id="IPR023011">
    <property type="entry name" value="ATP_synth_F0_asu_AS"/>
</dbReference>
<geneLocation type="mitochondrion" evidence="13"/>
<evidence type="ECO:0000256" key="8">
    <source>
        <dbReference type="ARBA" id="ARBA00023065"/>
    </source>
</evidence>
<feature type="transmembrane region" description="Helical" evidence="12">
    <location>
        <begin position="67"/>
        <end position="92"/>
    </location>
</feature>
<keyword evidence="6" id="KW-0375">Hydrogen ion transport</keyword>
<feature type="transmembrane region" description="Helical" evidence="12">
    <location>
        <begin position="137"/>
        <end position="154"/>
    </location>
</feature>
<keyword evidence="7 12" id="KW-1133">Transmembrane helix</keyword>
<dbReference type="CTD" id="4508"/>
<organism evidence="13">
    <name type="scientific">Bothriometopus macrocnemis</name>
    <dbReference type="NCBI Taxonomy" id="475769"/>
    <lineage>
        <taxon>Eukaryota</taxon>
        <taxon>Metazoa</taxon>
        <taxon>Ecdysozoa</taxon>
        <taxon>Arthropoda</taxon>
        <taxon>Hexapoda</taxon>
        <taxon>Insecta</taxon>
        <taxon>Pterygota</taxon>
        <taxon>Neoptera</taxon>
        <taxon>Paraneoptera</taxon>
        <taxon>Psocodea</taxon>
        <taxon>Troctomorpha</taxon>
        <taxon>Phthiraptera</taxon>
        <taxon>Ischnocera</taxon>
        <taxon>Philopteridae</taxon>
        <taxon>Bothriometopus</taxon>
    </lineage>
</organism>
<evidence type="ECO:0000256" key="10">
    <source>
        <dbReference type="ARBA" id="ARBA00023310"/>
    </source>
</evidence>
<dbReference type="PANTHER" id="PTHR11410">
    <property type="entry name" value="ATP SYNTHASE SUBUNIT A"/>
    <property type="match status" value="1"/>
</dbReference>
<dbReference type="InterPro" id="IPR000568">
    <property type="entry name" value="ATP_synth_F0_asu"/>
</dbReference>
<keyword evidence="8" id="KW-0406">Ion transport</keyword>
<evidence type="ECO:0000256" key="2">
    <source>
        <dbReference type="ARBA" id="ARBA00006810"/>
    </source>
</evidence>
<accession>A8VU06</accession>
<evidence type="ECO:0000256" key="6">
    <source>
        <dbReference type="ARBA" id="ARBA00022781"/>
    </source>
</evidence>
<keyword evidence="10" id="KW-0066">ATP synthesis</keyword>
<gene>
    <name evidence="13" type="primary">ATP6</name>
</gene>
<dbReference type="GO" id="GO:0005743">
    <property type="term" value="C:mitochondrial inner membrane"/>
    <property type="evidence" value="ECO:0007669"/>
    <property type="project" value="UniProtKB-SubCell"/>
</dbReference>
<keyword evidence="9 12" id="KW-0472">Membrane</keyword>
<dbReference type="PROSITE" id="PS00449">
    <property type="entry name" value="ATPASE_A"/>
    <property type="match status" value="1"/>
</dbReference>
<dbReference type="PANTHER" id="PTHR11410:SF0">
    <property type="entry name" value="ATP SYNTHASE SUBUNIT A"/>
    <property type="match status" value="1"/>
</dbReference>
<evidence type="ECO:0000256" key="5">
    <source>
        <dbReference type="ARBA" id="ARBA00022692"/>
    </source>
</evidence>
<evidence type="ECO:0000256" key="1">
    <source>
        <dbReference type="ARBA" id="ARBA00004141"/>
    </source>
</evidence>
<keyword evidence="5 12" id="KW-0812">Transmembrane</keyword>
<dbReference type="GO" id="GO:0045259">
    <property type="term" value="C:proton-transporting ATP synthase complex"/>
    <property type="evidence" value="ECO:0007669"/>
    <property type="project" value="UniProtKB-KW"/>
</dbReference>
<dbReference type="RefSeq" id="YP_010449183.1">
    <property type="nucleotide sequence ID" value="NC_065455.1"/>
</dbReference>
<evidence type="ECO:0000256" key="12">
    <source>
        <dbReference type="SAM" id="Phobius"/>
    </source>
</evidence>
<dbReference type="EMBL" id="EU183542">
    <property type="protein sequence ID" value="ABW20539.1"/>
    <property type="molecule type" value="Genomic_DNA"/>
</dbReference>
<feature type="transmembrane region" description="Helical" evidence="12">
    <location>
        <begin position="23"/>
        <end position="46"/>
    </location>
</feature>
<evidence type="ECO:0000256" key="11">
    <source>
        <dbReference type="RuleBase" id="RU004450"/>
    </source>
</evidence>
<dbReference type="Pfam" id="PF00119">
    <property type="entry name" value="ATP-synt_A"/>
    <property type="match status" value="1"/>
</dbReference>
<dbReference type="GO" id="GO:0046933">
    <property type="term" value="F:proton-transporting ATP synthase activity, rotational mechanism"/>
    <property type="evidence" value="ECO:0007669"/>
    <property type="project" value="TreeGrafter"/>
</dbReference>
<evidence type="ECO:0000256" key="3">
    <source>
        <dbReference type="ARBA" id="ARBA00022448"/>
    </source>
</evidence>
<comment type="subcellular location">
    <subcellularLocation>
        <location evidence="1">Membrane</location>
        <topology evidence="1">Multi-pass membrane protein</topology>
    </subcellularLocation>
    <subcellularLocation>
        <location evidence="11">Mitochondrion inner membrane</location>
        <topology evidence="11">Multi-pass membrane protein</topology>
    </subcellularLocation>
</comment>
<dbReference type="InterPro" id="IPR035908">
    <property type="entry name" value="F0_ATP_A_sf"/>
</dbReference>